<reference evidence="12" key="1">
    <citation type="journal article" date="2021" name="Nat. Commun.">
        <title>Genetic determinants of endophytism in the Arabidopsis root mycobiome.</title>
        <authorList>
            <person name="Mesny F."/>
            <person name="Miyauchi S."/>
            <person name="Thiergart T."/>
            <person name="Pickel B."/>
            <person name="Atanasova L."/>
            <person name="Karlsson M."/>
            <person name="Huettel B."/>
            <person name="Barry K.W."/>
            <person name="Haridas S."/>
            <person name="Chen C."/>
            <person name="Bauer D."/>
            <person name="Andreopoulos W."/>
            <person name="Pangilinan J."/>
            <person name="LaButti K."/>
            <person name="Riley R."/>
            <person name="Lipzen A."/>
            <person name="Clum A."/>
            <person name="Drula E."/>
            <person name="Henrissat B."/>
            <person name="Kohler A."/>
            <person name="Grigoriev I.V."/>
            <person name="Martin F.M."/>
            <person name="Hacquard S."/>
        </authorList>
    </citation>
    <scope>NUCLEOTIDE SEQUENCE</scope>
    <source>
        <strain evidence="12">MPI-CAGE-AT-0016</strain>
    </source>
</reference>
<evidence type="ECO:0000256" key="9">
    <source>
        <dbReference type="SAM" id="MobiDB-lite"/>
    </source>
</evidence>
<feature type="transmembrane region" description="Helical" evidence="10">
    <location>
        <begin position="194"/>
        <end position="211"/>
    </location>
</feature>
<evidence type="ECO:0000256" key="7">
    <source>
        <dbReference type="ARBA" id="ARBA00026248"/>
    </source>
</evidence>
<feature type="transmembrane region" description="Helical" evidence="10">
    <location>
        <begin position="223"/>
        <end position="242"/>
    </location>
</feature>
<evidence type="ECO:0000256" key="2">
    <source>
        <dbReference type="ARBA" id="ARBA00010992"/>
    </source>
</evidence>
<keyword evidence="3 8" id="KW-0813">Transport</keyword>
<dbReference type="GO" id="GO:0016020">
    <property type="term" value="C:membrane"/>
    <property type="evidence" value="ECO:0007669"/>
    <property type="project" value="UniProtKB-SubCell"/>
</dbReference>
<name>A0A8K0TDH4_9PEZI</name>
<evidence type="ECO:0000256" key="1">
    <source>
        <dbReference type="ARBA" id="ARBA00004141"/>
    </source>
</evidence>
<dbReference type="FunFam" id="1.20.1250.20:FF:000078">
    <property type="entry name" value="MFS maltose transporter, putative"/>
    <property type="match status" value="1"/>
</dbReference>
<dbReference type="NCBIfam" id="TIGR00879">
    <property type="entry name" value="SP"/>
    <property type="match status" value="1"/>
</dbReference>
<dbReference type="InterPro" id="IPR005828">
    <property type="entry name" value="MFS_sugar_transport-like"/>
</dbReference>
<dbReference type="PROSITE" id="PS50850">
    <property type="entry name" value="MFS"/>
    <property type="match status" value="1"/>
</dbReference>
<feature type="transmembrane region" description="Helical" evidence="10">
    <location>
        <begin position="155"/>
        <end position="174"/>
    </location>
</feature>
<accession>A0A8K0TDH4</accession>
<dbReference type="Pfam" id="PF00083">
    <property type="entry name" value="Sugar_tr"/>
    <property type="match status" value="1"/>
</dbReference>
<dbReference type="GO" id="GO:0005351">
    <property type="term" value="F:carbohydrate:proton symporter activity"/>
    <property type="evidence" value="ECO:0007669"/>
    <property type="project" value="TreeGrafter"/>
</dbReference>
<evidence type="ECO:0000256" key="4">
    <source>
        <dbReference type="ARBA" id="ARBA00022692"/>
    </source>
</evidence>
<gene>
    <name evidence="12" type="ORF">B0T11DRAFT_254757</name>
</gene>
<evidence type="ECO:0000313" key="13">
    <source>
        <dbReference type="Proteomes" id="UP000813385"/>
    </source>
</evidence>
<protein>
    <submittedName>
        <fullName evidence="12">General substrate transporter</fullName>
    </submittedName>
</protein>
<dbReference type="GO" id="GO:0000023">
    <property type="term" value="P:maltose metabolic process"/>
    <property type="evidence" value="ECO:0007669"/>
    <property type="project" value="UniProtKB-KW"/>
</dbReference>
<keyword evidence="7" id="KW-0462">Maltose metabolism</keyword>
<dbReference type="PANTHER" id="PTHR48022">
    <property type="entry name" value="PLASTIDIC GLUCOSE TRANSPORTER 4"/>
    <property type="match status" value="1"/>
</dbReference>
<dbReference type="EMBL" id="JAGPXD010000003">
    <property type="protein sequence ID" value="KAH7361447.1"/>
    <property type="molecule type" value="Genomic_DNA"/>
</dbReference>
<dbReference type="InterPro" id="IPR003663">
    <property type="entry name" value="Sugar/inositol_transpt"/>
</dbReference>
<dbReference type="InterPro" id="IPR050360">
    <property type="entry name" value="MFS_Sugar_Transporters"/>
</dbReference>
<keyword evidence="6 10" id="KW-0472">Membrane</keyword>
<feature type="transmembrane region" description="Helical" evidence="10">
    <location>
        <begin position="262"/>
        <end position="283"/>
    </location>
</feature>
<keyword evidence="13" id="KW-1185">Reference proteome</keyword>
<feature type="domain" description="Major facilitator superfamily (MFS) profile" evidence="11">
    <location>
        <begin position="77"/>
        <end position="552"/>
    </location>
</feature>
<dbReference type="PROSITE" id="PS00217">
    <property type="entry name" value="SUGAR_TRANSPORT_2"/>
    <property type="match status" value="1"/>
</dbReference>
<feature type="compositionally biased region" description="Low complexity" evidence="9">
    <location>
        <begin position="1"/>
        <end position="19"/>
    </location>
</feature>
<feature type="transmembrane region" description="Helical" evidence="10">
    <location>
        <begin position="417"/>
        <end position="440"/>
    </location>
</feature>
<evidence type="ECO:0000259" key="11">
    <source>
        <dbReference type="PROSITE" id="PS50850"/>
    </source>
</evidence>
<feature type="region of interest" description="Disordered" evidence="9">
    <location>
        <begin position="1"/>
        <end position="23"/>
    </location>
</feature>
<evidence type="ECO:0000256" key="6">
    <source>
        <dbReference type="ARBA" id="ARBA00023136"/>
    </source>
</evidence>
<feature type="transmembrane region" description="Helical" evidence="10">
    <location>
        <begin position="522"/>
        <end position="546"/>
    </location>
</feature>
<comment type="caution">
    <text evidence="12">The sequence shown here is derived from an EMBL/GenBank/DDBJ whole genome shotgun (WGS) entry which is preliminary data.</text>
</comment>
<evidence type="ECO:0000256" key="8">
    <source>
        <dbReference type="RuleBase" id="RU003346"/>
    </source>
</evidence>
<feature type="transmembrane region" description="Helical" evidence="10">
    <location>
        <begin position="452"/>
        <end position="480"/>
    </location>
</feature>
<dbReference type="Gene3D" id="1.20.1250.20">
    <property type="entry name" value="MFS general substrate transporter like domains"/>
    <property type="match status" value="1"/>
</dbReference>
<dbReference type="InterPro" id="IPR005829">
    <property type="entry name" value="Sugar_transporter_CS"/>
</dbReference>
<organism evidence="12 13">
    <name type="scientific">Plectosphaerella cucumerina</name>
    <dbReference type="NCBI Taxonomy" id="40658"/>
    <lineage>
        <taxon>Eukaryota</taxon>
        <taxon>Fungi</taxon>
        <taxon>Dikarya</taxon>
        <taxon>Ascomycota</taxon>
        <taxon>Pezizomycotina</taxon>
        <taxon>Sordariomycetes</taxon>
        <taxon>Hypocreomycetidae</taxon>
        <taxon>Glomerellales</taxon>
        <taxon>Plectosphaerellaceae</taxon>
        <taxon>Plectosphaerella</taxon>
    </lineage>
</organism>
<dbReference type="InterPro" id="IPR036259">
    <property type="entry name" value="MFS_trans_sf"/>
</dbReference>
<keyword evidence="4 10" id="KW-0812">Transmembrane</keyword>
<evidence type="ECO:0000256" key="10">
    <source>
        <dbReference type="SAM" id="Phobius"/>
    </source>
</evidence>
<keyword evidence="5 10" id="KW-1133">Transmembrane helix</keyword>
<proteinExistence type="inferred from homology"/>
<feature type="transmembrane region" description="Helical" evidence="10">
    <location>
        <begin position="74"/>
        <end position="103"/>
    </location>
</feature>
<dbReference type="InterPro" id="IPR020846">
    <property type="entry name" value="MFS_dom"/>
</dbReference>
<evidence type="ECO:0000313" key="12">
    <source>
        <dbReference type="EMBL" id="KAH7361447.1"/>
    </source>
</evidence>
<comment type="similarity">
    <text evidence="2 8">Belongs to the major facilitator superfamily. Sugar transporter (TC 2.A.1.1) family.</text>
</comment>
<feature type="transmembrane region" description="Helical" evidence="10">
    <location>
        <begin position="492"/>
        <end position="510"/>
    </location>
</feature>
<dbReference type="Proteomes" id="UP000813385">
    <property type="component" value="Unassembled WGS sequence"/>
</dbReference>
<comment type="subcellular location">
    <subcellularLocation>
        <location evidence="1">Membrane</location>
        <topology evidence="1">Multi-pass membrane protein</topology>
    </subcellularLocation>
</comment>
<sequence length="591" mass="64557">MEPAAAAPKTTVVSTASSASDEHNQLDSGFNGASDNVIAVSSEIPHYISADPVARDAFLKKSGYFEAFRSCRMAVVWAVIFAFTIVGEGYDLALMGNFFALPAFQDLFGSLPTGKTKKEIPPLWQSAIQCATLAGQLTAIYISGLTLDRFGFRKTVMAALSLVMCFLLVSFFSPEALKVGGSDGGLGMLLTGEFLLGLPWGVFQAAVLPYASEIAPPQLRPTLTTFVNMCWLIGQLLATAAIKAVTGINKLQAFRIPIALQWIWPIPIAVCVFFAPESPWWLVRHDRPDQALKSIKRLDKYHTYAEGTLRVMELTNKHEREVMGSADGEKSGRAGGEAISYMNCFRGTNLRRTEVVTMLNLTQQLCGSCLMYYSAKLYQKGGLSDIKAFDYTLIQYGLGIVAIASSWLLLRRLARRIIWISGVAISGLLMLGVGILGFFAKGETPSEGVRRSIPWVIVAFLVTFTGIYNLSIGPLAYSLASEIPSTRLKSKTVVIGRATYLVFGLFNLFLTPKMLEDEPNGWGLGPSAALVFGAFNVCIFLPWAYFRLPETKDRSFAEIDLLFKAGVPARQWSSTAVSSLAPRRDEGVLTD</sequence>
<feature type="transmembrane region" description="Helical" evidence="10">
    <location>
        <begin position="393"/>
        <end position="410"/>
    </location>
</feature>
<dbReference type="PANTHER" id="PTHR48022:SF5">
    <property type="entry name" value="ALPHA-GLUCOSIDES PERMEASE MPH2-RELATED"/>
    <property type="match status" value="1"/>
</dbReference>
<evidence type="ECO:0000256" key="5">
    <source>
        <dbReference type="ARBA" id="ARBA00022989"/>
    </source>
</evidence>
<dbReference type="OrthoDB" id="4540492at2759"/>
<dbReference type="AlphaFoldDB" id="A0A8K0TDH4"/>
<evidence type="ECO:0000256" key="3">
    <source>
        <dbReference type="ARBA" id="ARBA00022448"/>
    </source>
</evidence>
<dbReference type="SUPFAM" id="SSF103473">
    <property type="entry name" value="MFS general substrate transporter"/>
    <property type="match status" value="1"/>
</dbReference>